<evidence type="ECO:0000259" key="2">
    <source>
        <dbReference type="PROSITE" id="PS50168"/>
    </source>
</evidence>
<name>A0A7K5QQX5_9PASE</name>
<evidence type="ECO:0000313" key="3">
    <source>
        <dbReference type="EMBL" id="NWT69854.1"/>
    </source>
</evidence>
<keyword evidence="4" id="KW-1185">Reference proteome</keyword>
<dbReference type="GO" id="GO:0045089">
    <property type="term" value="P:positive regulation of innate immune response"/>
    <property type="evidence" value="ECO:0007669"/>
    <property type="project" value="TreeGrafter"/>
</dbReference>
<dbReference type="Proteomes" id="UP000566454">
    <property type="component" value="Unassembled WGS sequence"/>
</dbReference>
<feature type="non-terminal residue" evidence="3">
    <location>
        <position position="179"/>
    </location>
</feature>
<gene>
    <name evidence="3" type="primary">Fadd</name>
    <name evidence="3" type="ORF">PRUHIM_R12603</name>
</gene>
<evidence type="ECO:0000259" key="1">
    <source>
        <dbReference type="PROSITE" id="PS50017"/>
    </source>
</evidence>
<evidence type="ECO:0000313" key="4">
    <source>
        <dbReference type="Proteomes" id="UP000566454"/>
    </source>
</evidence>
<feature type="domain" description="Death" evidence="1">
    <location>
        <begin position="97"/>
        <end position="179"/>
    </location>
</feature>
<dbReference type="InterPro" id="IPR000488">
    <property type="entry name" value="Death_dom"/>
</dbReference>
<organism evidence="3 4">
    <name type="scientific">Prunella himalayana</name>
    <dbReference type="NCBI Taxonomy" id="670356"/>
    <lineage>
        <taxon>Eukaryota</taxon>
        <taxon>Metazoa</taxon>
        <taxon>Chordata</taxon>
        <taxon>Craniata</taxon>
        <taxon>Vertebrata</taxon>
        <taxon>Euteleostomi</taxon>
        <taxon>Archelosauria</taxon>
        <taxon>Archosauria</taxon>
        <taxon>Dinosauria</taxon>
        <taxon>Saurischia</taxon>
        <taxon>Theropoda</taxon>
        <taxon>Coelurosauria</taxon>
        <taxon>Aves</taxon>
        <taxon>Neognathae</taxon>
        <taxon>Neoaves</taxon>
        <taxon>Telluraves</taxon>
        <taxon>Australaves</taxon>
        <taxon>Passeriformes</taxon>
        <taxon>Passeroidea</taxon>
        <taxon>Prunellidae</taxon>
        <taxon>Prunella</taxon>
    </lineage>
</organism>
<dbReference type="AlphaFoldDB" id="A0A7K5QQX5"/>
<comment type="caution">
    <text evidence="3">The sequence shown here is derived from an EMBL/GenBank/DDBJ whole genome shotgun (WGS) entry which is preliminary data.</text>
</comment>
<dbReference type="PROSITE" id="PS50168">
    <property type="entry name" value="DED"/>
    <property type="match status" value="1"/>
</dbReference>
<dbReference type="InterPro" id="IPR016729">
    <property type="entry name" value="FADD"/>
</dbReference>
<dbReference type="PANTHER" id="PTHR15077">
    <property type="entry name" value="FAS-ASSOCIATING DEATH DOMAIN-CONTAINING PROTEIN FADD"/>
    <property type="match status" value="1"/>
</dbReference>
<dbReference type="GO" id="GO:0005123">
    <property type="term" value="F:death receptor binding"/>
    <property type="evidence" value="ECO:0007669"/>
    <property type="project" value="TreeGrafter"/>
</dbReference>
<proteinExistence type="predicted"/>
<dbReference type="PROSITE" id="PS50017">
    <property type="entry name" value="DEATH_DOMAIN"/>
    <property type="match status" value="1"/>
</dbReference>
<dbReference type="InterPro" id="IPR011029">
    <property type="entry name" value="DEATH-like_dom_sf"/>
</dbReference>
<protein>
    <submittedName>
        <fullName evidence="3">FADD protein</fullName>
    </submittedName>
</protein>
<dbReference type="SMART" id="SM00005">
    <property type="entry name" value="DEATH"/>
    <property type="match status" value="1"/>
</dbReference>
<dbReference type="EMBL" id="VYZK01000220">
    <property type="protein sequence ID" value="NWT69854.1"/>
    <property type="molecule type" value="Genomic_DNA"/>
</dbReference>
<reference evidence="3 4" key="1">
    <citation type="submission" date="2019-09" db="EMBL/GenBank/DDBJ databases">
        <title>Bird 10,000 Genomes (B10K) Project - Family phase.</title>
        <authorList>
            <person name="Zhang G."/>
        </authorList>
    </citation>
    <scope>NUCLEOTIDE SEQUENCE [LARGE SCALE GENOMIC DNA]</scope>
    <source>
        <strain evidence="3">B10K-DU-013-18</strain>
        <tissue evidence="3">Muscle</tissue>
    </source>
</reference>
<dbReference type="GO" id="GO:0089720">
    <property type="term" value="F:caspase binding"/>
    <property type="evidence" value="ECO:0007669"/>
    <property type="project" value="TreeGrafter"/>
</dbReference>
<accession>A0A7K5QQX5</accession>
<dbReference type="GO" id="GO:0031265">
    <property type="term" value="C:CD95 death-inducing signaling complex"/>
    <property type="evidence" value="ECO:0007669"/>
    <property type="project" value="TreeGrafter"/>
</dbReference>
<dbReference type="SUPFAM" id="SSF47986">
    <property type="entry name" value="DEATH domain"/>
    <property type="match status" value="2"/>
</dbReference>
<dbReference type="SMART" id="SM00031">
    <property type="entry name" value="DED"/>
    <property type="match status" value="1"/>
</dbReference>
<dbReference type="Pfam" id="PF01335">
    <property type="entry name" value="DED"/>
    <property type="match status" value="1"/>
</dbReference>
<sequence length="179" mass="20711">VDRFLSLQLSISSDLSDAELDAMKFLCRDKISKRKLEMVRKGLELFSILMEQQVIAPNKLGFLKELLEHIKRGDLLSLVAQFEQRELHAPDDQPDEHEKPFDVILAHVGREWKKLMRELGLSEVKLFKVETAYPFDLEEKVLQALQEWQKWKGKDAKVADVIKALRGCNLNLVADKVEE</sequence>
<dbReference type="CDD" id="cd08336">
    <property type="entry name" value="DED_FADD"/>
    <property type="match status" value="1"/>
</dbReference>
<feature type="domain" description="DED" evidence="2">
    <location>
        <begin position="3"/>
        <end position="81"/>
    </location>
</feature>
<dbReference type="PANTHER" id="PTHR15077:SF10">
    <property type="entry name" value="FAS-ASSOCIATED DEATH DOMAIN PROTEIN"/>
    <property type="match status" value="1"/>
</dbReference>
<dbReference type="Pfam" id="PF00531">
    <property type="entry name" value="Death"/>
    <property type="match status" value="1"/>
</dbReference>
<dbReference type="GO" id="GO:0097191">
    <property type="term" value="P:extrinsic apoptotic signaling pathway"/>
    <property type="evidence" value="ECO:0007669"/>
    <property type="project" value="TreeGrafter"/>
</dbReference>
<feature type="non-terminal residue" evidence="3">
    <location>
        <position position="1"/>
    </location>
</feature>
<dbReference type="InterPro" id="IPR001875">
    <property type="entry name" value="DED_dom"/>
</dbReference>
<dbReference type="Gene3D" id="1.10.533.10">
    <property type="entry name" value="Death Domain, Fas"/>
    <property type="match status" value="2"/>
</dbReference>
<dbReference type="FunFam" id="1.10.533.10:FF:000059">
    <property type="entry name" value="Fas-associated via death domain"/>
    <property type="match status" value="1"/>
</dbReference>
<dbReference type="OrthoDB" id="100767at2759"/>
<dbReference type="GO" id="GO:0042981">
    <property type="term" value="P:regulation of apoptotic process"/>
    <property type="evidence" value="ECO:0007669"/>
    <property type="project" value="InterPro"/>
</dbReference>